<protein>
    <submittedName>
        <fullName evidence="2">Uncharacterized protein</fullName>
    </submittedName>
</protein>
<evidence type="ECO:0000313" key="2">
    <source>
        <dbReference type="EMBL" id="CAE7472299.1"/>
    </source>
</evidence>
<organism evidence="2 3">
    <name type="scientific">Symbiodinium pilosum</name>
    <name type="common">Dinoflagellate</name>
    <dbReference type="NCBI Taxonomy" id="2952"/>
    <lineage>
        <taxon>Eukaryota</taxon>
        <taxon>Sar</taxon>
        <taxon>Alveolata</taxon>
        <taxon>Dinophyceae</taxon>
        <taxon>Suessiales</taxon>
        <taxon>Symbiodiniaceae</taxon>
        <taxon>Symbiodinium</taxon>
    </lineage>
</organism>
<proteinExistence type="predicted"/>
<reference evidence="2" key="1">
    <citation type="submission" date="2021-02" db="EMBL/GenBank/DDBJ databases">
        <authorList>
            <person name="Dougan E. K."/>
            <person name="Rhodes N."/>
            <person name="Thang M."/>
            <person name="Chan C."/>
        </authorList>
    </citation>
    <scope>NUCLEOTIDE SEQUENCE</scope>
</reference>
<dbReference type="OrthoDB" id="480028at2759"/>
<feature type="compositionally biased region" description="Polar residues" evidence="1">
    <location>
        <begin position="321"/>
        <end position="343"/>
    </location>
</feature>
<gene>
    <name evidence="2" type="ORF">SPIL2461_LOCUS11988</name>
</gene>
<sequence length="976" mass="104401">MEILKARLVGLHVGESLEPGHALLDLAAKIEQENQLQHIPAEKCVSRVHEVLNSKTPSKIVELEASRLVVKEEHSPLEQPANSALQLQEALRRRGLALVFAQSCSWAAHEKYVCKLFNHLARDPPPGMARCSVSQLAEADRQCWVRMIQQGVSPRKSADGTFPIDNELEKALESYEVSFTLMPKLSKDAPKRPGKGGKKRTSSGGKQADGRGDGKSKFLKTGKGAGKEPRLPKEFVAAGASGTTPDGCEVTQVEIEGTRDGRVSHGAAGGSAVLVARVSCVASNVEAASCAASSDNKLRGWCADQSQSSVQPVAADKAATGCSSPLQDGNSNKGADSQYESTQDASMESCSVGLLSHNMSSSVQRSPTDCEPAEPGEKQRSLHVARALGPPVLSGESVVPNVSSPSVPGALSCASGKSAQPTKLPQCNAKVVITSQCLAPAEQKASVGREHVCTSKQTPNVSEAWKDYPVVIELFAGTARVTACLRNFGVRGSFGADMDSSKACSKCLCVDLTTAAGQELCLLWLSSPRVIGVFMAPPCGSASRARKDDGGPPALRSEFFPDGKPGLSQLDAFKVSQANACYGFVATVVQWCAQHSKIFAVENPHRSFFWLTSYWQSVAHLATYVRFDHCAYGGQRQKTTAIAHNCTSFESLAKFCPGQTCAEQHLPWGPSASAPNGYATSEATAYPPRLAAAIALAFLRGMAAKGWSGSQVSLCASEEKLAAAAERAIAGIQSKASRFPAPVSEHERVIVLRSRLPLALPCQPGERIEQPFDVPLHVTARPACRQVPAKSQLLRSVPITVKLGVREVGKSCGSSPEYGHEQAWGVPHSEEGFVEAAVKAGHPQNFRELLPEVLAKAVSLNKSMSLESLARMRTVWMAKWAKRAEELKGQESSFKDALHPACKEILAPKQLLLFREILVERNYPDLGAFEELAFGTELTGEVPATGIFAPTFKPAKCTAESLKCNAVQLRQDVLKK</sequence>
<feature type="region of interest" description="Disordered" evidence="1">
    <location>
        <begin position="314"/>
        <end position="343"/>
    </location>
</feature>
<dbReference type="EMBL" id="CAJNIZ010023875">
    <property type="protein sequence ID" value="CAE7472299.1"/>
    <property type="molecule type" value="Genomic_DNA"/>
</dbReference>
<feature type="non-terminal residue" evidence="2">
    <location>
        <position position="976"/>
    </location>
</feature>
<evidence type="ECO:0000256" key="1">
    <source>
        <dbReference type="SAM" id="MobiDB-lite"/>
    </source>
</evidence>
<feature type="compositionally biased region" description="Basic residues" evidence="1">
    <location>
        <begin position="192"/>
        <end position="201"/>
    </location>
</feature>
<dbReference type="AlphaFoldDB" id="A0A812SFA1"/>
<evidence type="ECO:0000313" key="3">
    <source>
        <dbReference type="Proteomes" id="UP000649617"/>
    </source>
</evidence>
<accession>A0A812SFA1</accession>
<feature type="region of interest" description="Disordered" evidence="1">
    <location>
        <begin position="183"/>
        <end position="229"/>
    </location>
</feature>
<keyword evidence="3" id="KW-1185">Reference proteome</keyword>
<comment type="caution">
    <text evidence="2">The sequence shown here is derived from an EMBL/GenBank/DDBJ whole genome shotgun (WGS) entry which is preliminary data.</text>
</comment>
<dbReference type="Proteomes" id="UP000649617">
    <property type="component" value="Unassembled WGS sequence"/>
</dbReference>
<name>A0A812SFA1_SYMPI</name>
<feature type="region of interest" description="Disordered" evidence="1">
    <location>
        <begin position="358"/>
        <end position="381"/>
    </location>
</feature>
<feature type="compositionally biased region" description="Polar residues" evidence="1">
    <location>
        <begin position="358"/>
        <end position="367"/>
    </location>
</feature>